<dbReference type="InterPro" id="IPR036881">
    <property type="entry name" value="Glyco_hydro_3_C_sf"/>
</dbReference>
<accession>A0A9D2NQY0</accession>
<dbReference type="SUPFAM" id="SSF51445">
    <property type="entry name" value="(Trans)glycosidases"/>
    <property type="match status" value="1"/>
</dbReference>
<dbReference type="Gene3D" id="3.40.50.1700">
    <property type="entry name" value="Glycoside hydrolase family 3 C-terminal domain"/>
    <property type="match status" value="1"/>
</dbReference>
<comment type="similarity">
    <text evidence="2">Belongs to the glycosyl hydrolase 3 family.</text>
</comment>
<evidence type="ECO:0000256" key="8">
    <source>
        <dbReference type="SAM" id="SignalP"/>
    </source>
</evidence>
<keyword evidence="6" id="KW-0175">Coiled coil</keyword>
<dbReference type="InterPro" id="IPR001764">
    <property type="entry name" value="Glyco_hydro_3_N"/>
</dbReference>
<dbReference type="InterPro" id="IPR017853">
    <property type="entry name" value="GH"/>
</dbReference>
<dbReference type="InterPro" id="IPR036962">
    <property type="entry name" value="Glyco_hydro_3_N_sf"/>
</dbReference>
<reference evidence="10" key="2">
    <citation type="submission" date="2021-04" db="EMBL/GenBank/DDBJ databases">
        <authorList>
            <person name="Gilroy R."/>
        </authorList>
    </citation>
    <scope>NUCLEOTIDE SEQUENCE</scope>
    <source>
        <strain evidence="10">CHK187-11901</strain>
    </source>
</reference>
<dbReference type="SUPFAM" id="SSF52279">
    <property type="entry name" value="Beta-D-glucan exohydrolase, C-terminal domain"/>
    <property type="match status" value="1"/>
</dbReference>
<name>A0A9D2NQY0_9FIRM</name>
<dbReference type="EC" id="3.2.1.52" evidence="3"/>
<feature type="signal peptide" evidence="8">
    <location>
        <begin position="1"/>
        <end position="25"/>
    </location>
</feature>
<dbReference type="Pfam" id="PF00933">
    <property type="entry name" value="Glyco_hydro_3"/>
    <property type="match status" value="1"/>
</dbReference>
<dbReference type="GO" id="GO:0005975">
    <property type="term" value="P:carbohydrate metabolic process"/>
    <property type="evidence" value="ECO:0007669"/>
    <property type="project" value="InterPro"/>
</dbReference>
<feature type="region of interest" description="Disordered" evidence="7">
    <location>
        <begin position="1123"/>
        <end position="1144"/>
    </location>
</feature>
<feature type="coiled-coil region" evidence="6">
    <location>
        <begin position="1008"/>
        <end position="1043"/>
    </location>
</feature>
<evidence type="ECO:0000256" key="6">
    <source>
        <dbReference type="SAM" id="Coils"/>
    </source>
</evidence>
<dbReference type="PROSITE" id="PS00775">
    <property type="entry name" value="GLYCOSYL_HYDROL_F3"/>
    <property type="match status" value="1"/>
</dbReference>
<dbReference type="Gene3D" id="3.20.20.300">
    <property type="entry name" value="Glycoside hydrolase, family 3, N-terminal domain"/>
    <property type="match status" value="1"/>
</dbReference>
<evidence type="ECO:0000256" key="2">
    <source>
        <dbReference type="ARBA" id="ARBA00005336"/>
    </source>
</evidence>
<evidence type="ECO:0000313" key="10">
    <source>
        <dbReference type="EMBL" id="HJC36319.1"/>
    </source>
</evidence>
<proteinExistence type="inferred from homology"/>
<dbReference type="Gene3D" id="1.20.1270.90">
    <property type="entry name" value="AF1782-like"/>
    <property type="match status" value="3"/>
</dbReference>
<dbReference type="GO" id="GO:0004563">
    <property type="term" value="F:beta-N-acetylhexosaminidase activity"/>
    <property type="evidence" value="ECO:0007669"/>
    <property type="project" value="UniProtKB-EC"/>
</dbReference>
<dbReference type="AlphaFoldDB" id="A0A9D2NQY0"/>
<feature type="domain" description="Glycoside hydrolase family 3 N-terminal" evidence="9">
    <location>
        <begin position="53"/>
        <end position="417"/>
    </location>
</feature>
<dbReference type="Proteomes" id="UP000823896">
    <property type="component" value="Unassembled WGS sequence"/>
</dbReference>
<dbReference type="Pfam" id="PF07554">
    <property type="entry name" value="FIVAR"/>
    <property type="match status" value="6"/>
</dbReference>
<dbReference type="InterPro" id="IPR019800">
    <property type="entry name" value="Glyco_hydro_3_AS"/>
</dbReference>
<dbReference type="PANTHER" id="PTHR30480:SF13">
    <property type="entry name" value="BETA-HEXOSAMINIDASE"/>
    <property type="match status" value="1"/>
</dbReference>
<sequence>MKNTKKGRIASLGLALFMGVSSVFGTSVSAVSAQESELSNEEKAREIVSQMSLEEKIGQKLMLSFRSGWTMRDGTSISAVTRINDEIYDIIGTYDIGSVILFAANFDADATVNVELTDGLQRAAMDESLGENSIPLMIGADQEGGIVYRLTGGTALPGNMALGATGDTQNAVMAGEIIGSELSAVGVNANFGPVADVNNNANNPVIGLRSFSSDPQIAAEFTQAYIEGVQSQNVATTAKHFPGHGNVTTDSHTGLPSIDSTLDELRQVELVPFQAAIDAGTDMIMTAHIQFPNAFSETIYSDLQDEWISPPATMSRAILTDLLRGEMGFDGVIVTDSMTMDAVANYFDVNERNLLAVQAGVDILDIPFNDMSSWADMENKLIPLIDAFVQAYTEEDGYNGITLSQDELDESVTRILKMKLDRGIMDLSEDYRTLEEKQAAAAATVGSVEHRETERLISANAVTVVKNDNAVLPLKLDENSRVLFASTYSRNNNRFVLAWERAKQAGLIPEGADYKILQHYNWTGLGDQVNSAINSDGTNFSGTNQDLLDWCTVLVHASEISSASNIDGYRVACPQLFINYCEGQGKETVAISLNQPYDVQAFSEADAIVAVYGTTSAGVDITESFGGGTVSATAAFSPNLTAGVEVILGTFGASGKLPVDIPRYISGTGTYSDEIVYQLGYGLTYDSLVSDPDKSSLQTLVDQVNALDLNAYTPESVTAAKTQIDTMNEALTDANNTLLTHKLAQSVVDAMTTELQDSYDAVMAVLEAQQTDTAASEAALQALQNMVDKANALGSEDETLNAAIANAQAVLDKDAPTATEVVTALLDLSEAMQALNTEENEDALRADVQATIDFINANILTNVDNVRPGKVDALKAAVEVAQTVVDDPEATADELKAANEAMTKAAQELWEIVTKAELEALIESANGYLDGDYTAESIAILQDAITNAQAVADNDDATTNEVTEAITNLANAIAGLEKITLDTSALEHEIALVTEMVANIDDYVPSTVEGLADKLAAAQAAMNATTQDEIDAATATLREARLNARTKADVSALEEIIAYANTLSLSDYTERSVMTLNVAIAKNEALLTDPEVTPAQVDEAVAEIQKAIDGLVPVSVESVTPDTGNAITDNAASSQSTTAVPTNTAASDTSSMMFALMIAAGAAACTVYRRKRS</sequence>
<dbReference type="GO" id="GO:0009254">
    <property type="term" value="P:peptidoglycan turnover"/>
    <property type="evidence" value="ECO:0007669"/>
    <property type="project" value="TreeGrafter"/>
</dbReference>
<evidence type="ECO:0000256" key="1">
    <source>
        <dbReference type="ARBA" id="ARBA00001231"/>
    </source>
</evidence>
<evidence type="ECO:0000256" key="4">
    <source>
        <dbReference type="ARBA" id="ARBA00022801"/>
    </source>
</evidence>
<dbReference type="InterPro" id="IPR050226">
    <property type="entry name" value="NagZ_Beta-hexosaminidase"/>
</dbReference>
<dbReference type="PANTHER" id="PTHR30480">
    <property type="entry name" value="BETA-HEXOSAMINIDASE-RELATED"/>
    <property type="match status" value="1"/>
</dbReference>
<gene>
    <name evidence="10" type="ORF">H9702_04225</name>
</gene>
<protein>
    <recommendedName>
        <fullName evidence="3">beta-N-acetylhexosaminidase</fullName>
        <ecNumber evidence="3">3.2.1.52</ecNumber>
    </recommendedName>
</protein>
<evidence type="ECO:0000256" key="3">
    <source>
        <dbReference type="ARBA" id="ARBA00012663"/>
    </source>
</evidence>
<keyword evidence="4" id="KW-0378">Hydrolase</keyword>
<comment type="catalytic activity">
    <reaction evidence="1">
        <text>Hydrolysis of terminal non-reducing N-acetyl-D-hexosamine residues in N-acetyl-beta-D-hexosaminides.</text>
        <dbReference type="EC" id="3.2.1.52"/>
    </reaction>
</comment>
<evidence type="ECO:0000256" key="7">
    <source>
        <dbReference type="SAM" id="MobiDB-lite"/>
    </source>
</evidence>
<reference evidence="10" key="1">
    <citation type="journal article" date="2021" name="PeerJ">
        <title>Extensive microbial diversity within the chicken gut microbiome revealed by metagenomics and culture.</title>
        <authorList>
            <person name="Gilroy R."/>
            <person name="Ravi A."/>
            <person name="Getino M."/>
            <person name="Pursley I."/>
            <person name="Horton D.L."/>
            <person name="Alikhan N.F."/>
            <person name="Baker D."/>
            <person name="Gharbi K."/>
            <person name="Hall N."/>
            <person name="Watson M."/>
            <person name="Adriaenssens E.M."/>
            <person name="Foster-Nyarko E."/>
            <person name="Jarju S."/>
            <person name="Secka A."/>
            <person name="Antonio M."/>
            <person name="Oren A."/>
            <person name="Chaudhuri R.R."/>
            <person name="La Ragione R."/>
            <person name="Hildebrand F."/>
            <person name="Pallen M.J."/>
        </authorList>
    </citation>
    <scope>NUCLEOTIDE SEQUENCE</scope>
    <source>
        <strain evidence="10">CHK187-11901</strain>
    </source>
</reference>
<keyword evidence="5" id="KW-0326">Glycosidase</keyword>
<dbReference type="EMBL" id="DWWM01000025">
    <property type="protein sequence ID" value="HJC36319.1"/>
    <property type="molecule type" value="Genomic_DNA"/>
</dbReference>
<feature type="chain" id="PRO_5038844056" description="beta-N-acetylhexosaminidase" evidence="8">
    <location>
        <begin position="26"/>
        <end position="1173"/>
    </location>
</feature>
<keyword evidence="8" id="KW-0732">Signal</keyword>
<evidence type="ECO:0000256" key="5">
    <source>
        <dbReference type="ARBA" id="ARBA00023295"/>
    </source>
</evidence>
<evidence type="ECO:0000313" key="11">
    <source>
        <dbReference type="Proteomes" id="UP000823896"/>
    </source>
</evidence>
<evidence type="ECO:0000259" key="9">
    <source>
        <dbReference type="Pfam" id="PF00933"/>
    </source>
</evidence>
<organism evidence="10 11">
    <name type="scientific">Candidatus Merdibacter merdavium</name>
    <dbReference type="NCBI Taxonomy" id="2838692"/>
    <lineage>
        <taxon>Bacteria</taxon>
        <taxon>Bacillati</taxon>
        <taxon>Bacillota</taxon>
        <taxon>Erysipelotrichia</taxon>
        <taxon>Erysipelotrichales</taxon>
        <taxon>Erysipelotrichaceae</taxon>
        <taxon>Merdibacter</taxon>
    </lineage>
</organism>
<comment type="caution">
    <text evidence="10">The sequence shown here is derived from an EMBL/GenBank/DDBJ whole genome shotgun (WGS) entry which is preliminary data.</text>
</comment>